<dbReference type="PROSITE" id="PS51257">
    <property type="entry name" value="PROKAR_LIPOPROTEIN"/>
    <property type="match status" value="1"/>
</dbReference>
<dbReference type="PANTHER" id="PTHR33546">
    <property type="entry name" value="LARGE, MULTIFUNCTIONAL SECRETED PROTEIN-RELATED"/>
    <property type="match status" value="1"/>
</dbReference>
<dbReference type="SUPFAM" id="SSF50952">
    <property type="entry name" value="Soluble quinoprotein glucose dehydrogenase"/>
    <property type="match status" value="1"/>
</dbReference>
<dbReference type="PANTHER" id="PTHR33546:SF1">
    <property type="entry name" value="LARGE, MULTIFUNCTIONAL SECRETED PROTEIN"/>
    <property type="match status" value="1"/>
</dbReference>
<feature type="domain" description="Pyrroloquinoline quinone-dependent pyranose dehydrogenase beta-propeller" evidence="1">
    <location>
        <begin position="334"/>
        <end position="441"/>
    </location>
</feature>
<keyword evidence="3" id="KW-1185">Reference proteome</keyword>
<dbReference type="EMBL" id="CP152276">
    <property type="protein sequence ID" value="XAE44862.1"/>
    <property type="molecule type" value="Genomic_DNA"/>
</dbReference>
<protein>
    <submittedName>
        <fullName evidence="2">Sorbosone dehydrogenase family protein</fullName>
    </submittedName>
</protein>
<feature type="domain" description="Pyrroloquinoline quinone-dependent pyranose dehydrogenase beta-propeller" evidence="1">
    <location>
        <begin position="162"/>
        <end position="291"/>
    </location>
</feature>
<name>A0ABZ3DBP5_9PROT</name>
<dbReference type="InterPro" id="IPR011042">
    <property type="entry name" value="6-blade_b-propeller_TolB-like"/>
</dbReference>
<dbReference type="Pfam" id="PF22807">
    <property type="entry name" value="TrAA12"/>
    <property type="match status" value="2"/>
</dbReference>
<reference evidence="2 3" key="1">
    <citation type="submission" date="2024-04" db="EMBL/GenBank/DDBJ databases">
        <title>Complete genome sequence of Nguyenibacter vanlangesis HBCM-1154, a strain capable of nitrogen fixation, IAA production, and phosphorus solubilization isolated from sugarcane soil.</title>
        <authorList>
            <person name="MY HANH P."/>
        </authorList>
    </citation>
    <scope>NUCLEOTIDE SEQUENCE [LARGE SCALE GENOMIC DNA]</scope>
    <source>
        <strain evidence="2 3">HBCM 1154</strain>
    </source>
</reference>
<evidence type="ECO:0000259" key="1">
    <source>
        <dbReference type="Pfam" id="PF22807"/>
    </source>
</evidence>
<evidence type="ECO:0000313" key="2">
    <source>
        <dbReference type="EMBL" id="XAE44862.1"/>
    </source>
</evidence>
<dbReference type="InterPro" id="IPR011041">
    <property type="entry name" value="Quinoprot_gluc/sorb_DH_b-prop"/>
</dbReference>
<dbReference type="RefSeq" id="WP_342630059.1">
    <property type="nucleotide sequence ID" value="NZ_CP152276.1"/>
</dbReference>
<dbReference type="Gene3D" id="2.120.10.30">
    <property type="entry name" value="TolB, C-terminal domain"/>
    <property type="match status" value="1"/>
</dbReference>
<sequence length="447" mass="47696">MKRPPTRLLLGGAVLLALLTAGCYRLALHPEQATQTVAAGTGPHPVLPAPDPTFLPTVNIATPVGWHGAEAPVAAPGLAVRPFATGLDHPRWLYKLPNGDILVAETNSPGTDIRTLKNRIARFVMGAVGAGEKSPNRIVLLRDTDGDGVADQRSVFLDHLYSPFGMALVGDALYVADADALMRFAYHPGATHIDGPGTKVADLPAGYNHHWTKNVLASPDGRTLYVTVGSNSNVADNGMAMEEGRARIDRFDIATGALRPFATGLRNPNGLAWEPQTGALWTAVNERDEIGSDLVPDYVTSVKEGAFYGWPYSYYGQHVDVRVRPQRPDLVARAIAPDYALGPHTASLGIVFSQASSLPESWRSGLFVAQHGSWNRAPKSGYKVLYVPFADGHPAGPPRDALTGFLTPDTDHVHGRPVGLALDGQGALLVADDVGNVVWRVTGAPHR</sequence>
<proteinExistence type="predicted"/>
<evidence type="ECO:0000313" key="3">
    <source>
        <dbReference type="Proteomes" id="UP001449795"/>
    </source>
</evidence>
<dbReference type="InterPro" id="IPR054539">
    <property type="entry name" value="Beta-prop_PDH"/>
</dbReference>
<organism evidence="2 3">
    <name type="scientific">Nguyenibacter vanlangensis</name>
    <dbReference type="NCBI Taxonomy" id="1216886"/>
    <lineage>
        <taxon>Bacteria</taxon>
        <taxon>Pseudomonadati</taxon>
        <taxon>Pseudomonadota</taxon>
        <taxon>Alphaproteobacteria</taxon>
        <taxon>Acetobacterales</taxon>
        <taxon>Acetobacteraceae</taxon>
        <taxon>Nguyenibacter</taxon>
    </lineage>
</organism>
<dbReference type="Proteomes" id="UP001449795">
    <property type="component" value="Chromosome"/>
</dbReference>
<accession>A0ABZ3DBP5</accession>
<gene>
    <name evidence="2" type="ORF">AAC691_10795</name>
</gene>